<dbReference type="SUPFAM" id="SSF53474">
    <property type="entry name" value="alpha/beta-Hydrolases"/>
    <property type="match status" value="1"/>
</dbReference>
<dbReference type="Proteomes" id="UP000007150">
    <property type="component" value="Chromosome 2"/>
</dbReference>
<dbReference type="InterPro" id="IPR050228">
    <property type="entry name" value="Carboxylesterase_BioH"/>
</dbReference>
<dbReference type="EMBL" id="CP002799">
    <property type="protein sequence ID" value="AEG50861.1"/>
    <property type="molecule type" value="Genomic_DNA"/>
</dbReference>
<organism evidence="1 2">
    <name type="scientific">Sphingobium chlorophenolicum L-1</name>
    <dbReference type="NCBI Taxonomy" id="690566"/>
    <lineage>
        <taxon>Bacteria</taxon>
        <taxon>Pseudomonadati</taxon>
        <taxon>Pseudomonadota</taxon>
        <taxon>Alphaproteobacteria</taxon>
        <taxon>Sphingomonadales</taxon>
        <taxon>Sphingomonadaceae</taxon>
        <taxon>Sphingobium</taxon>
    </lineage>
</organism>
<dbReference type="Gene3D" id="3.40.50.1820">
    <property type="entry name" value="alpha/beta hydrolase"/>
    <property type="match status" value="1"/>
</dbReference>
<dbReference type="CDD" id="cd12810">
    <property type="entry name" value="Esterase_713_like-3"/>
    <property type="match status" value="1"/>
</dbReference>
<protein>
    <submittedName>
        <fullName evidence="1">Uncharacterized protein</fullName>
    </submittedName>
</protein>
<name>F6F349_SPHCR</name>
<reference evidence="1 2" key="1">
    <citation type="submission" date="2011-05" db="EMBL/GenBank/DDBJ databases">
        <title>Complete sequence of chromosome 2 of Sphingobium chlorophenolicum L-1.</title>
        <authorList>
            <consortium name="US DOE Joint Genome Institute"/>
            <person name="Lucas S."/>
            <person name="Han J."/>
            <person name="Lapidus A."/>
            <person name="Cheng J.-F."/>
            <person name="Goodwin L."/>
            <person name="Pitluck S."/>
            <person name="Peters L."/>
            <person name="Daligault H."/>
            <person name="Han C."/>
            <person name="Tapia R."/>
            <person name="Land M."/>
            <person name="Hauser L."/>
            <person name="Kyrpides N."/>
            <person name="Ivanova N."/>
            <person name="Pagani I."/>
            <person name="Turner P."/>
            <person name="Copley S."/>
            <person name="Woyke T."/>
        </authorList>
    </citation>
    <scope>NUCLEOTIDE SEQUENCE [LARGE SCALE GENOMIC DNA]</scope>
    <source>
        <strain evidence="1 2">L-1</strain>
    </source>
</reference>
<evidence type="ECO:0000313" key="1">
    <source>
        <dbReference type="EMBL" id="AEG50861.1"/>
    </source>
</evidence>
<dbReference type="AlphaFoldDB" id="F6F349"/>
<dbReference type="PANTHER" id="PTHR43194:SF4">
    <property type="entry name" value="AB HYDROLASE-1 DOMAIN-CONTAINING PROTEIN"/>
    <property type="match status" value="1"/>
</dbReference>
<accession>F6F349</accession>
<dbReference type="KEGG" id="sch:Sphch_3251"/>
<gene>
    <name evidence="1" type="ORF">Sphch_3251</name>
</gene>
<dbReference type="PANTHER" id="PTHR43194">
    <property type="entry name" value="HYDROLASE ALPHA/BETA FOLD FAMILY"/>
    <property type="match status" value="1"/>
</dbReference>
<sequence>MTQASLMIAAQGSYACGGAVRETDGTFDPHIFLGTAGNTVHGDHAYVRYQRPVDPRKLPIVLWHGGGQFMRTWETTPDDREGFDTILVRRGWEVHLVDQPGRGGAGHRISSEPIDAAAPIDRSLWQIFRLGIYPNFFDNVQFSRAADTLDQFWRQRVSDTGPERPEEIVASVSSAFARTGPAILITHSASGRLGWLSASQNASVRAVVSYEPAGFVFPHGYRLRPIAGYVEGSVPVAAATFIAEDAFARLTRIPIQIVIGDNIPEVPSSYPGLDLWRIAKARAHEFCDQINAHGGDASILCLPDIGMRGNTHFPMSDLNNLEVADQLSIFLAARGLDGRDRDGSE</sequence>
<keyword evidence="2" id="KW-1185">Reference proteome</keyword>
<proteinExistence type="predicted"/>
<evidence type="ECO:0000313" key="2">
    <source>
        <dbReference type="Proteomes" id="UP000007150"/>
    </source>
</evidence>
<dbReference type="HOGENOM" id="CLU_038297_2_0_5"/>
<dbReference type="InterPro" id="IPR029058">
    <property type="entry name" value="AB_hydrolase_fold"/>
</dbReference>
<dbReference type="STRING" id="690566.Sphch_3251"/>